<evidence type="ECO:0000256" key="1">
    <source>
        <dbReference type="SAM" id="MobiDB-lite"/>
    </source>
</evidence>
<dbReference type="EMBL" id="DXFD01000075">
    <property type="protein sequence ID" value="HIX46998.1"/>
    <property type="molecule type" value="Genomic_DNA"/>
</dbReference>
<keyword evidence="2" id="KW-1133">Transmembrane helix</keyword>
<reference evidence="3" key="1">
    <citation type="journal article" date="2021" name="PeerJ">
        <title>Extensive microbial diversity within the chicken gut microbiome revealed by metagenomics and culture.</title>
        <authorList>
            <person name="Gilroy R."/>
            <person name="Ravi A."/>
            <person name="Getino M."/>
            <person name="Pursley I."/>
            <person name="Horton D.L."/>
            <person name="Alikhan N.F."/>
            <person name="Baker D."/>
            <person name="Gharbi K."/>
            <person name="Hall N."/>
            <person name="Watson M."/>
            <person name="Adriaenssens E.M."/>
            <person name="Foster-Nyarko E."/>
            <person name="Jarju S."/>
            <person name="Secka A."/>
            <person name="Antonio M."/>
            <person name="Oren A."/>
            <person name="Chaudhuri R.R."/>
            <person name="La Ragione R."/>
            <person name="Hildebrand F."/>
            <person name="Pallen M.J."/>
        </authorList>
    </citation>
    <scope>NUCLEOTIDE SEQUENCE</scope>
    <source>
        <strain evidence="3">26628</strain>
    </source>
</reference>
<keyword evidence="2" id="KW-0472">Membrane</keyword>
<feature type="transmembrane region" description="Helical" evidence="2">
    <location>
        <begin position="154"/>
        <end position="173"/>
    </location>
</feature>
<gene>
    <name evidence="3" type="ORF">H9737_04835</name>
</gene>
<feature type="transmembrane region" description="Helical" evidence="2">
    <location>
        <begin position="48"/>
        <end position="73"/>
    </location>
</feature>
<reference evidence="3" key="2">
    <citation type="submission" date="2021-04" db="EMBL/GenBank/DDBJ databases">
        <authorList>
            <person name="Gilroy R."/>
        </authorList>
    </citation>
    <scope>NUCLEOTIDE SEQUENCE</scope>
    <source>
        <strain evidence="3">26628</strain>
    </source>
</reference>
<feature type="transmembrane region" description="Helical" evidence="2">
    <location>
        <begin position="124"/>
        <end position="142"/>
    </location>
</feature>
<sequence>MTAPGGAGLPDREETKGAGSPDPKERKEAEGADLPDLRYQNAGEAFRAALLGACIGLAIIVPGVSGAAVAILFGLYEKLLAAIGGIFKQFRACALFLLPVALGGLAGLAVGFFAVRALLGLCPFAVVALFAGLMLGAYPAIADNLRGEARTLPRLLLFAAGLALPAALGPAAVFASPGSLWPEGIGLWPCLLFVLLGFLVALTQVVPGLSATALLMLVGCFAPLLDSVSLTYWRQEPAVFALYACLAVGFLAGLVLCSKWIGRLLVRRRAPAFFAVCGLSLGSFVSMFLNPEIWEVYRGWAEGAPFAADLWPGVALFLAGLAAAYALVRAERRGRR</sequence>
<name>A0A9D1VUD0_9FIRM</name>
<dbReference type="AlphaFoldDB" id="A0A9D1VUD0"/>
<evidence type="ECO:0000313" key="4">
    <source>
        <dbReference type="Proteomes" id="UP000824249"/>
    </source>
</evidence>
<accession>A0A9D1VUD0</accession>
<proteinExistence type="predicted"/>
<evidence type="ECO:0000256" key="2">
    <source>
        <dbReference type="SAM" id="Phobius"/>
    </source>
</evidence>
<feature type="region of interest" description="Disordered" evidence="1">
    <location>
        <begin position="1"/>
        <end position="33"/>
    </location>
</feature>
<feature type="transmembrane region" description="Helical" evidence="2">
    <location>
        <begin position="213"/>
        <end position="233"/>
    </location>
</feature>
<feature type="transmembrane region" description="Helical" evidence="2">
    <location>
        <begin position="239"/>
        <end position="258"/>
    </location>
</feature>
<feature type="transmembrane region" description="Helical" evidence="2">
    <location>
        <begin position="185"/>
        <end position="206"/>
    </location>
</feature>
<dbReference type="Proteomes" id="UP000824249">
    <property type="component" value="Unassembled WGS sequence"/>
</dbReference>
<feature type="transmembrane region" description="Helical" evidence="2">
    <location>
        <begin position="94"/>
        <end position="118"/>
    </location>
</feature>
<dbReference type="InterPro" id="IPR007163">
    <property type="entry name" value="VCA0040-like"/>
</dbReference>
<evidence type="ECO:0000313" key="3">
    <source>
        <dbReference type="EMBL" id="HIX46998.1"/>
    </source>
</evidence>
<dbReference type="PANTHER" id="PTHR37308">
    <property type="entry name" value="INTEGRAL MEMBRANE PROTEIN"/>
    <property type="match status" value="1"/>
</dbReference>
<feature type="transmembrane region" description="Helical" evidence="2">
    <location>
        <begin position="270"/>
        <end position="290"/>
    </location>
</feature>
<feature type="compositionally biased region" description="Basic and acidic residues" evidence="1">
    <location>
        <begin position="10"/>
        <end position="30"/>
    </location>
</feature>
<keyword evidence="2" id="KW-0812">Transmembrane</keyword>
<feature type="transmembrane region" description="Helical" evidence="2">
    <location>
        <begin position="310"/>
        <end position="328"/>
    </location>
</feature>
<dbReference type="PANTHER" id="PTHR37308:SF1">
    <property type="entry name" value="POLYPRENYL-PHOSPHATE TRANSPORTER"/>
    <property type="match status" value="1"/>
</dbReference>
<organism evidence="3 4">
    <name type="scientific">Candidatus Borkfalkia faecigallinarum</name>
    <dbReference type="NCBI Taxonomy" id="2838509"/>
    <lineage>
        <taxon>Bacteria</taxon>
        <taxon>Bacillati</taxon>
        <taxon>Bacillota</taxon>
        <taxon>Clostridia</taxon>
        <taxon>Christensenellales</taxon>
        <taxon>Christensenellaceae</taxon>
        <taxon>Candidatus Borkfalkia</taxon>
    </lineage>
</organism>
<protein>
    <submittedName>
        <fullName evidence="3">DUF368 domain-containing protein</fullName>
    </submittedName>
</protein>
<dbReference type="Pfam" id="PF04018">
    <property type="entry name" value="VCA0040-like"/>
    <property type="match status" value="1"/>
</dbReference>
<comment type="caution">
    <text evidence="3">The sequence shown here is derived from an EMBL/GenBank/DDBJ whole genome shotgun (WGS) entry which is preliminary data.</text>
</comment>